<evidence type="ECO:0000313" key="1">
    <source>
        <dbReference type="EMBL" id="VFQ45373.1"/>
    </source>
</evidence>
<dbReference type="AlphaFoldDB" id="A0A4U8YVE5"/>
<protein>
    <submittedName>
        <fullName evidence="1">Uncharacterized protein</fullName>
    </submittedName>
</protein>
<keyword evidence="2" id="KW-1185">Reference proteome</keyword>
<dbReference type="Proteomes" id="UP000507962">
    <property type="component" value="Unassembled WGS sequence"/>
</dbReference>
<dbReference type="EMBL" id="CAADHO010000005">
    <property type="protein sequence ID" value="VFQ45373.1"/>
    <property type="molecule type" value="Genomic_DNA"/>
</dbReference>
<reference evidence="1 2" key="1">
    <citation type="submission" date="2019-03" db="EMBL/GenBank/DDBJ databases">
        <authorList>
            <person name="Nijsse B."/>
        </authorList>
    </citation>
    <scope>NUCLEOTIDE SEQUENCE [LARGE SCALE GENOMIC DNA]</scope>
    <source>
        <strain evidence="1">Desulfoluna butyratoxydans MSL71</strain>
    </source>
</reference>
<name>A0A4U8YVE5_9BACT</name>
<proteinExistence type="predicted"/>
<gene>
    <name evidence="1" type="ORF">MSL71_30300</name>
</gene>
<evidence type="ECO:0000313" key="2">
    <source>
        <dbReference type="Proteomes" id="UP000507962"/>
    </source>
</evidence>
<sequence>MEALCRDPCLRECMDWVERWHLHRSPGALEVLTLLCEWFPGHHSWHRSLKEVLKGQAPFHRHGAPRVSCASDALQLLFSETFTTVEEGYALRRWVDRLLKKPPCRLHEFFSALGVHSTGGRRLVCVMSERQLEKMVKRLAPGPADRILDLVAELVSDLQGFRKVPGVQGRFWVLDDAHHQVARISTQGWNPWGREARVSCPDRSFFEADYRRDPLLLVWSAVLGDLAGEDRRWG</sequence>
<organism evidence="1 2">
    <name type="scientific">Desulfoluna butyratoxydans</name>
    <dbReference type="NCBI Taxonomy" id="231438"/>
    <lineage>
        <taxon>Bacteria</taxon>
        <taxon>Pseudomonadati</taxon>
        <taxon>Thermodesulfobacteriota</taxon>
        <taxon>Desulfobacteria</taxon>
        <taxon>Desulfobacterales</taxon>
        <taxon>Desulfolunaceae</taxon>
        <taxon>Desulfoluna</taxon>
    </lineage>
</organism>
<accession>A0A4U8YVE5</accession>